<dbReference type="EMBL" id="CP138897">
    <property type="protein sequence ID" value="WPK26110.1"/>
    <property type="molecule type" value="Genomic_DNA"/>
</dbReference>
<dbReference type="PROSITE" id="PS50005">
    <property type="entry name" value="TPR"/>
    <property type="match status" value="3"/>
</dbReference>
<dbReference type="InterPro" id="IPR040962">
    <property type="entry name" value="TPR_22"/>
</dbReference>
<evidence type="ECO:0008006" key="6">
    <source>
        <dbReference type="Google" id="ProtNLM"/>
    </source>
</evidence>
<evidence type="ECO:0000256" key="3">
    <source>
        <dbReference type="PROSITE-ProRule" id="PRU00339"/>
    </source>
</evidence>
<dbReference type="SUPFAM" id="SSF48452">
    <property type="entry name" value="TPR-like"/>
    <property type="match status" value="3"/>
</dbReference>
<dbReference type="Gene3D" id="1.25.40.10">
    <property type="entry name" value="Tetratricopeptide repeat domain"/>
    <property type="match status" value="5"/>
</dbReference>
<dbReference type="Pfam" id="PF14559">
    <property type="entry name" value="TPR_19"/>
    <property type="match status" value="1"/>
</dbReference>
<organism evidence="4 5">
    <name type="scientific">Australozyma saopauloensis</name>
    <dbReference type="NCBI Taxonomy" id="291208"/>
    <lineage>
        <taxon>Eukaryota</taxon>
        <taxon>Fungi</taxon>
        <taxon>Dikarya</taxon>
        <taxon>Ascomycota</taxon>
        <taxon>Saccharomycotina</taxon>
        <taxon>Pichiomycetes</taxon>
        <taxon>Metschnikowiaceae</taxon>
        <taxon>Australozyma</taxon>
    </lineage>
</organism>
<name>A0AAX4HC56_9ASCO</name>
<accession>A0AAX4HC56</accession>
<dbReference type="GO" id="GO:0006401">
    <property type="term" value="P:RNA catabolic process"/>
    <property type="evidence" value="ECO:0007669"/>
    <property type="project" value="InterPro"/>
</dbReference>
<evidence type="ECO:0000256" key="1">
    <source>
        <dbReference type="ARBA" id="ARBA00022737"/>
    </source>
</evidence>
<reference evidence="4 5" key="1">
    <citation type="submission" date="2023-10" db="EMBL/GenBank/DDBJ databases">
        <title>Draft Genome Sequence of Candida saopaulonensis from a very Premature Infant with Sepsis.</title>
        <authorList>
            <person name="Ning Y."/>
            <person name="Dai R."/>
            <person name="Xiao M."/>
            <person name="Xu Y."/>
            <person name="Yan Q."/>
            <person name="Zhang L."/>
        </authorList>
    </citation>
    <scope>NUCLEOTIDE SEQUENCE [LARGE SCALE GENOMIC DNA]</scope>
    <source>
        <strain evidence="4 5">19XY460</strain>
    </source>
</reference>
<dbReference type="InterPro" id="IPR039226">
    <property type="entry name" value="Ski3/TTC37"/>
</dbReference>
<dbReference type="InterPro" id="IPR019734">
    <property type="entry name" value="TPR_rpt"/>
</dbReference>
<sequence length="1384" mass="154841">MSLKKQLKAAKAAIDQKDGAEALECIEQVLKTDPANYFGHLFKARAYQLLHNHTSAENAFLEAVQLEPDNLLGWRGYLQALKNGNSHEKFFQVVEQLAVRMNEQGELLELIPKEIYGYLHAHNFKSNLEVNEIFLRAILPGTPLGALLEGRMGPTHENVRKLLALVKAAEDLQVLNAVLKEKLRLPQQLTEQMRQQLAQLEWSYRGKSDLARLYELFISYCNDDDVRRQYEIEFLRYQHSMLRITPEKELLLVKVKEMAADLVLLDCTDIFPWLLHFDFRDDKLLADLDADLVLRFLRKFKGDPLGLVLYLYVMSEACTIDSSYFAELKTTQNTDPVDEDEPLDEPCEGLSLDLPEVTRYSQTEILELATQGFKGCTYSSLAHRIVVHINNFYSEYAVSLKVCADGIRKVASLLNVYGLDLANAREDLTCQLALVYTYYEAPKNFGRALQIFDKILQSNPQNEQALIGKGLILVEKGEYTKAESLLSGVVKEFPGNSQALNDLGWCLILQENYTQGRESLQKALTNVSGMSLRAFDLRASISWRMATSYLREDSNLESNVKLAYDLVLSSLSNSKFHAPSYTLLGTILHDHYGDVARAQKCFYKAFELDVAEITAARYLVTELCAKRDWDVVEILCERVVESEKSRKVLFSQLNTDPDRSWPYRVLGCSALNKQDDAKAIEWFQTALRMQAMDIECWTGLGEAYFNCGRIDAAIKVFQHTTELDGCTWVNYYMLGQGVCIIGDYPSGLELLEKALGLNPDAECIVSAIYEQSTLYSVQLLQGGFTGRAVEYNTRAIATIAKAVIKSKDSFNLWKVLGDCISLICKIQQKLADAPLETIFSILEHAESIDDSTVNLALARKHLENEQFIDCVSVLGVLTAKAALSKVQKRENRLIRSSVLFNLGLAYVNAFHVGQEKNTDFRDQAIVTLKDAIVIEPQNSQYWLTLGIAYVTLNPSLLQHCFIKASVLDSKDVTPWSNLAALYLRCGDAVLAQEAFDRATSVAPEQAVPWLGKALSADVLGDTETSTRLTTHAQVLSNGTDPLAQLCYAIVVVSNRILKSSDSRDVSAAQEVSIANAAIRRFLKFQPENLTGLKLAFLLSERCHTFEISIEVGELLCSALETSYEKTESSQTMIEVAVAKTQLARVMLGCGKYDEAVGYAQFTIDLLLDETSSEEIAKALLSSRIVIGLAFFFNGQYSEALEEFQVILEEHSQSHRAVTLIAQVLYAIDSPESKQAAVDHLFSFIEENGSSLLVVMALGAISLAENLDTYFEAIKEELEGLSLTDLMGDSRKAVPRLLEELNSVIGKKDSKVWQRFALLFPGDFKVWEKLNVQMGLSSSLLSEAKASAPEVSAAYIEKKTRREVQRSLLIYAGNQSARDILADVN</sequence>
<dbReference type="SMART" id="SM00028">
    <property type="entry name" value="TPR"/>
    <property type="match status" value="10"/>
</dbReference>
<evidence type="ECO:0000313" key="4">
    <source>
        <dbReference type="EMBL" id="WPK26110.1"/>
    </source>
</evidence>
<dbReference type="GeneID" id="88174519"/>
<feature type="repeat" description="TPR" evidence="3">
    <location>
        <begin position="728"/>
        <end position="761"/>
    </location>
</feature>
<dbReference type="SUPFAM" id="SSF81901">
    <property type="entry name" value="HCP-like"/>
    <property type="match status" value="1"/>
</dbReference>
<dbReference type="Proteomes" id="UP001338582">
    <property type="component" value="Chromosome 4"/>
</dbReference>
<dbReference type="KEGG" id="asau:88174519"/>
<protein>
    <recommendedName>
        <fullName evidence="6">Superkiller protein 3</fullName>
    </recommendedName>
</protein>
<dbReference type="Pfam" id="PF13432">
    <property type="entry name" value="TPR_16"/>
    <property type="match status" value="1"/>
</dbReference>
<dbReference type="Pfam" id="PF13181">
    <property type="entry name" value="TPR_8"/>
    <property type="match status" value="1"/>
</dbReference>
<feature type="repeat" description="TPR" evidence="3">
    <location>
        <begin position="694"/>
        <end position="727"/>
    </location>
</feature>
<feature type="repeat" description="TPR" evidence="3">
    <location>
        <begin position="972"/>
        <end position="1005"/>
    </location>
</feature>
<evidence type="ECO:0000313" key="5">
    <source>
        <dbReference type="Proteomes" id="UP001338582"/>
    </source>
</evidence>
<dbReference type="RefSeq" id="XP_062878492.1">
    <property type="nucleotide sequence ID" value="XM_063022422.1"/>
</dbReference>
<proteinExistence type="predicted"/>
<dbReference type="PANTHER" id="PTHR15704">
    <property type="entry name" value="SUPERKILLER 3 PROTEIN-RELATED"/>
    <property type="match status" value="1"/>
</dbReference>
<gene>
    <name evidence="4" type="ORF">PUMCH_003455</name>
</gene>
<dbReference type="GO" id="GO:0055087">
    <property type="term" value="C:Ski complex"/>
    <property type="evidence" value="ECO:0007669"/>
    <property type="project" value="InterPro"/>
</dbReference>
<evidence type="ECO:0000256" key="2">
    <source>
        <dbReference type="ARBA" id="ARBA00022803"/>
    </source>
</evidence>
<keyword evidence="5" id="KW-1185">Reference proteome</keyword>
<dbReference type="InterPro" id="IPR011990">
    <property type="entry name" value="TPR-like_helical_dom_sf"/>
</dbReference>
<dbReference type="Pfam" id="PF18833">
    <property type="entry name" value="TPR_22"/>
    <property type="match status" value="1"/>
</dbReference>
<keyword evidence="2 3" id="KW-0802">TPR repeat</keyword>
<dbReference type="PANTHER" id="PTHR15704:SF7">
    <property type="entry name" value="SUPERKILLER COMPLEX PROTEIN 3"/>
    <property type="match status" value="1"/>
</dbReference>
<keyword evidence="1" id="KW-0677">Repeat</keyword>